<evidence type="ECO:0000256" key="6">
    <source>
        <dbReference type="ARBA" id="ARBA00039970"/>
    </source>
</evidence>
<evidence type="ECO:0000313" key="11">
    <source>
        <dbReference type="Proteomes" id="UP000184204"/>
    </source>
</evidence>
<dbReference type="Proteomes" id="UP000068026">
    <property type="component" value="Chromosome"/>
</dbReference>
<dbReference type="InterPro" id="IPR051451">
    <property type="entry name" value="PhoH2-like"/>
</dbReference>
<evidence type="ECO:0000256" key="3">
    <source>
        <dbReference type="ARBA" id="ARBA00022490"/>
    </source>
</evidence>
<dbReference type="PANTHER" id="PTHR30473:SF1">
    <property type="entry name" value="PHOH-LIKE PROTEIN"/>
    <property type="match status" value="1"/>
</dbReference>
<dbReference type="InterPro" id="IPR027417">
    <property type="entry name" value="P-loop_NTPase"/>
</dbReference>
<keyword evidence="3" id="KW-0963">Cytoplasm</keyword>
<gene>
    <name evidence="8" type="primary">ybeZ_1</name>
    <name evidence="8" type="ORF">CPRO_02750</name>
    <name evidence="9" type="ORF">SAMN02745151_00076</name>
</gene>
<dbReference type="RefSeq" id="WP_066046971.1">
    <property type="nucleotide sequence ID" value="NZ_CP014223.1"/>
</dbReference>
<reference evidence="9" key="4">
    <citation type="submission" date="2016-11" db="EMBL/GenBank/DDBJ databases">
        <authorList>
            <person name="Varghese N."/>
            <person name="Submissions S."/>
        </authorList>
    </citation>
    <scope>NUCLEOTIDE SEQUENCE</scope>
    <source>
        <strain evidence="9">DSM 1682</strain>
    </source>
</reference>
<dbReference type="AlphaFoldDB" id="A0A120MK19"/>
<keyword evidence="10" id="KW-1185">Reference proteome</keyword>
<evidence type="ECO:0000256" key="1">
    <source>
        <dbReference type="ARBA" id="ARBA00004496"/>
    </source>
</evidence>
<evidence type="ECO:0000259" key="7">
    <source>
        <dbReference type="Pfam" id="PF02562"/>
    </source>
</evidence>
<reference evidence="11" key="3">
    <citation type="submission" date="2016-11" db="EMBL/GenBank/DDBJ databases">
        <authorList>
            <person name="Jaros S."/>
            <person name="Januszkiewicz K."/>
            <person name="Wedrychowicz H."/>
        </authorList>
    </citation>
    <scope>NUCLEOTIDE SEQUENCE [LARGE SCALE GENOMIC DNA]</scope>
    <source>
        <strain evidence="11">DSM 1682</strain>
    </source>
</reference>
<evidence type="ECO:0000256" key="5">
    <source>
        <dbReference type="ARBA" id="ARBA00022840"/>
    </source>
</evidence>
<dbReference type="EMBL" id="CP014223">
    <property type="protein sequence ID" value="AMJ39898.1"/>
    <property type="molecule type" value="Genomic_DNA"/>
</dbReference>
<comment type="similarity">
    <text evidence="2">Belongs to the PhoH family.</text>
</comment>
<evidence type="ECO:0000256" key="4">
    <source>
        <dbReference type="ARBA" id="ARBA00022741"/>
    </source>
</evidence>
<name>A0A120MK19_ANAPI</name>
<keyword evidence="5" id="KW-0067">ATP-binding</keyword>
<dbReference type="Proteomes" id="UP000184204">
    <property type="component" value="Unassembled WGS sequence"/>
</dbReference>
<accession>A0A120MK19</accession>
<evidence type="ECO:0000313" key="9">
    <source>
        <dbReference type="EMBL" id="SHE27490.1"/>
    </source>
</evidence>
<dbReference type="PANTHER" id="PTHR30473">
    <property type="entry name" value="PROTEIN PHOH"/>
    <property type="match status" value="1"/>
</dbReference>
<dbReference type="KEGG" id="cpro:CPRO_02750"/>
<dbReference type="Gene3D" id="3.40.50.300">
    <property type="entry name" value="P-loop containing nucleotide triphosphate hydrolases"/>
    <property type="match status" value="1"/>
</dbReference>
<sequence>MAQTERTIQMDNRVMLPVFGQFDANIRKIEKEWDVKIVNRGDDIKISGEEGSVHKAWSVMNSIAALARRGEEITDQNLNYFITAAEEMNLEEVEKVYNDLVCITANGRPLKPKTLGQKKYVDLIKNNTVVFGVGPAGTGKTYLAMAMAITAFKNNEVNRIILTRPAIEAGEKLGFLPGDLQQKVDPYLRPLYDALYEIMGSENFLKNMERGLIEVAPLAYMRGRTLDNAFIVLDEAQNTTPEQMKMFLTRIGYGSKAVITGDLTQIDLTEGKRSGLMEVTKILTGIDGIGMITLTNKDVVRHPLVQKIILAYEKLETKKRSDLDGKKDKRGRY</sequence>
<dbReference type="SUPFAM" id="SSF52540">
    <property type="entry name" value="P-loop containing nucleoside triphosphate hydrolases"/>
    <property type="match status" value="1"/>
</dbReference>
<organism evidence="9 11">
    <name type="scientific">Anaerotignum propionicum DSM 1682</name>
    <dbReference type="NCBI Taxonomy" id="991789"/>
    <lineage>
        <taxon>Bacteria</taxon>
        <taxon>Bacillati</taxon>
        <taxon>Bacillota</taxon>
        <taxon>Clostridia</taxon>
        <taxon>Lachnospirales</taxon>
        <taxon>Anaerotignaceae</taxon>
        <taxon>Anaerotignum</taxon>
    </lineage>
</organism>
<proteinExistence type="inferred from homology"/>
<evidence type="ECO:0000256" key="2">
    <source>
        <dbReference type="ARBA" id="ARBA00010393"/>
    </source>
</evidence>
<dbReference type="Pfam" id="PF02562">
    <property type="entry name" value="PhoH"/>
    <property type="match status" value="1"/>
</dbReference>
<dbReference type="InterPro" id="IPR003714">
    <property type="entry name" value="PhoH"/>
</dbReference>
<feature type="domain" description="PhoH-like protein" evidence="7">
    <location>
        <begin position="110"/>
        <end position="313"/>
    </location>
</feature>
<dbReference type="OrthoDB" id="9773137at2"/>
<reference evidence="8 10" key="1">
    <citation type="journal article" date="2016" name="Genome Announc.">
        <title>Complete Genome Sequence of the Amino Acid-Fermenting Clostridium propionicum X2 (DSM 1682).</title>
        <authorList>
            <person name="Poehlein A."/>
            <person name="Schlien K."/>
            <person name="Chowdhury N.P."/>
            <person name="Gottschalk G."/>
            <person name="Buckel W."/>
            <person name="Daniel R."/>
        </authorList>
    </citation>
    <scope>NUCLEOTIDE SEQUENCE [LARGE SCALE GENOMIC DNA]</scope>
    <source>
        <strain evidence="8 10">X2</strain>
    </source>
</reference>
<evidence type="ECO:0000313" key="10">
    <source>
        <dbReference type="Proteomes" id="UP000068026"/>
    </source>
</evidence>
<protein>
    <recommendedName>
        <fullName evidence="6">PhoH-like protein</fullName>
    </recommendedName>
</protein>
<dbReference type="FunFam" id="3.40.50.300:FF:000013">
    <property type="entry name" value="PhoH family ATPase"/>
    <property type="match status" value="1"/>
</dbReference>
<comment type="subcellular location">
    <subcellularLocation>
        <location evidence="1">Cytoplasm</location>
    </subcellularLocation>
</comment>
<keyword evidence="4" id="KW-0547">Nucleotide-binding</keyword>
<dbReference type="EMBL" id="FQUA01000001">
    <property type="protein sequence ID" value="SHE27490.1"/>
    <property type="molecule type" value="Genomic_DNA"/>
</dbReference>
<dbReference type="GO" id="GO:0005829">
    <property type="term" value="C:cytosol"/>
    <property type="evidence" value="ECO:0007669"/>
    <property type="project" value="TreeGrafter"/>
</dbReference>
<reference evidence="10" key="2">
    <citation type="submission" date="2016-01" db="EMBL/GenBank/DDBJ databases">
        <authorList>
            <person name="Poehlein A."/>
            <person name="Schlien K."/>
            <person name="Gottschalk G."/>
            <person name="Buckel W."/>
            <person name="Daniel R."/>
        </authorList>
    </citation>
    <scope>NUCLEOTIDE SEQUENCE [LARGE SCALE GENOMIC DNA]</scope>
    <source>
        <strain evidence="10">X2</strain>
    </source>
</reference>
<evidence type="ECO:0000313" key="8">
    <source>
        <dbReference type="EMBL" id="AMJ39898.1"/>
    </source>
</evidence>
<dbReference type="GO" id="GO:0005524">
    <property type="term" value="F:ATP binding"/>
    <property type="evidence" value="ECO:0007669"/>
    <property type="project" value="UniProtKB-KW"/>
</dbReference>